<evidence type="ECO:0000256" key="3">
    <source>
        <dbReference type="ARBA" id="ARBA00022475"/>
    </source>
</evidence>
<keyword evidence="10" id="KW-1185">Reference proteome</keyword>
<dbReference type="AlphaFoldDB" id="B9XSF4"/>
<evidence type="ECO:0000256" key="4">
    <source>
        <dbReference type="ARBA" id="ARBA00022692"/>
    </source>
</evidence>
<dbReference type="Proteomes" id="UP000003688">
    <property type="component" value="Unassembled WGS sequence"/>
</dbReference>
<name>B9XSF4_PEDPL</name>
<dbReference type="OrthoDB" id="9783013at2"/>
<evidence type="ECO:0000256" key="7">
    <source>
        <dbReference type="SAM" id="Phobius"/>
    </source>
</evidence>
<keyword evidence="3" id="KW-1003">Cell membrane</keyword>
<dbReference type="InterPro" id="IPR004740">
    <property type="entry name" value="Nuc_H_symport"/>
</dbReference>
<feature type="transmembrane region" description="Helical" evidence="7">
    <location>
        <begin position="12"/>
        <end position="31"/>
    </location>
</feature>
<dbReference type="CDD" id="cd06177">
    <property type="entry name" value="MFS_NHS"/>
    <property type="match status" value="1"/>
</dbReference>
<dbReference type="PANTHER" id="PTHR23522">
    <property type="entry name" value="BLL5896 PROTEIN"/>
    <property type="match status" value="1"/>
</dbReference>
<dbReference type="GO" id="GO:0005886">
    <property type="term" value="C:plasma membrane"/>
    <property type="evidence" value="ECO:0007669"/>
    <property type="project" value="UniProtKB-SubCell"/>
</dbReference>
<dbReference type="PROSITE" id="PS50850">
    <property type="entry name" value="MFS"/>
    <property type="match status" value="1"/>
</dbReference>
<evidence type="ECO:0000313" key="9">
    <source>
        <dbReference type="EMBL" id="EEF57219.1"/>
    </source>
</evidence>
<dbReference type="GO" id="GO:0015213">
    <property type="term" value="F:uridine transmembrane transporter activity"/>
    <property type="evidence" value="ECO:0007669"/>
    <property type="project" value="TreeGrafter"/>
</dbReference>
<gene>
    <name evidence="9" type="ORF">Cflav_PD0301</name>
</gene>
<evidence type="ECO:0000313" key="10">
    <source>
        <dbReference type="Proteomes" id="UP000003688"/>
    </source>
</evidence>
<feature type="transmembrane region" description="Helical" evidence="7">
    <location>
        <begin position="159"/>
        <end position="177"/>
    </location>
</feature>
<evidence type="ECO:0000256" key="2">
    <source>
        <dbReference type="ARBA" id="ARBA00022448"/>
    </source>
</evidence>
<keyword evidence="6 7" id="KW-0472">Membrane</keyword>
<keyword evidence="2" id="KW-0813">Transport</keyword>
<sequence>MNTSIRIRLSIMMFLQYFIWGSWYVTMYTFLSQTQKFPDGQIGLAYGTTALAAMISPFFVGMIADRFFATEKVLCFLHCAGGVLLYLASQQTSFWGFYALLLAHTLCYMPTMALTNSLSFSHMTDTGKQFTGIRVLGTIGWIAAGLLVGAMKIEAAKTPMVIGAVASIVMGVFCLCLPHTPPKAAGEPVSVRAVLGLDALSLLKDRSFAIFALSSFMICIPLAFYYNLTNGFLNELNVQNAAGKMTMGQMSELFFMLVFPFFFSRLGIKKMLMAGMLAWAVRYLLFAYGNSQSLVWMLYLGIILHGVCYDFFFVTGQVYVDNQASEKIRSAAQGFIAFITYGSGMFVGSLIQGKVAGMYALQPSGHNWRSIWIIPAGGAAAVLILFVLFFQSKDKKQLKSVPAMDPVAIAE</sequence>
<dbReference type="STRING" id="320771.Cflav_PD0301"/>
<dbReference type="SUPFAM" id="SSF103473">
    <property type="entry name" value="MFS general substrate transporter"/>
    <property type="match status" value="1"/>
</dbReference>
<reference evidence="9 10" key="1">
    <citation type="journal article" date="2011" name="J. Bacteriol.">
        <title>Genome sequence of 'Pedosphaera parvula' Ellin514, an aerobic Verrucomicrobial isolate from pasture soil.</title>
        <authorList>
            <person name="Kant R."/>
            <person name="van Passel M.W."/>
            <person name="Sangwan P."/>
            <person name="Palva A."/>
            <person name="Lucas S."/>
            <person name="Copeland A."/>
            <person name="Lapidus A."/>
            <person name="Glavina Del Rio T."/>
            <person name="Dalin E."/>
            <person name="Tice H."/>
            <person name="Bruce D."/>
            <person name="Goodwin L."/>
            <person name="Pitluck S."/>
            <person name="Chertkov O."/>
            <person name="Larimer F.W."/>
            <person name="Land M.L."/>
            <person name="Hauser L."/>
            <person name="Brettin T.S."/>
            <person name="Detter J.C."/>
            <person name="Han S."/>
            <person name="de Vos W.M."/>
            <person name="Janssen P.H."/>
            <person name="Smidt H."/>
        </authorList>
    </citation>
    <scope>NUCLEOTIDE SEQUENCE [LARGE SCALE GENOMIC DNA]</scope>
    <source>
        <strain evidence="9 10">Ellin514</strain>
    </source>
</reference>
<dbReference type="RefSeq" id="WP_007418737.1">
    <property type="nucleotide sequence ID" value="NZ_ABOX02000079.1"/>
</dbReference>
<feature type="transmembrane region" description="Helical" evidence="7">
    <location>
        <begin position="208"/>
        <end position="226"/>
    </location>
</feature>
<protein>
    <submittedName>
        <fullName evidence="9">Nucleoside:H symporter</fullName>
    </submittedName>
</protein>
<dbReference type="Pfam" id="PF03825">
    <property type="entry name" value="Nuc_H_symport"/>
    <property type="match status" value="1"/>
</dbReference>
<evidence type="ECO:0000256" key="1">
    <source>
        <dbReference type="ARBA" id="ARBA00004651"/>
    </source>
</evidence>
<dbReference type="Gene3D" id="1.20.1250.20">
    <property type="entry name" value="MFS general substrate transporter like domains"/>
    <property type="match status" value="2"/>
</dbReference>
<evidence type="ECO:0000259" key="8">
    <source>
        <dbReference type="PROSITE" id="PS50850"/>
    </source>
</evidence>
<feature type="transmembrane region" description="Helical" evidence="7">
    <location>
        <begin position="135"/>
        <end position="153"/>
    </location>
</feature>
<feature type="domain" description="Major facilitator superfamily (MFS) profile" evidence="8">
    <location>
        <begin position="193"/>
        <end position="411"/>
    </location>
</feature>
<evidence type="ECO:0000256" key="5">
    <source>
        <dbReference type="ARBA" id="ARBA00022989"/>
    </source>
</evidence>
<dbReference type="EMBL" id="ABOX02000079">
    <property type="protein sequence ID" value="EEF57219.1"/>
    <property type="molecule type" value="Genomic_DNA"/>
</dbReference>
<comment type="subcellular location">
    <subcellularLocation>
        <location evidence="1">Cell membrane</location>
        <topology evidence="1">Multi-pass membrane protein</topology>
    </subcellularLocation>
</comment>
<feature type="transmembrane region" description="Helical" evidence="7">
    <location>
        <begin position="43"/>
        <end position="61"/>
    </location>
</feature>
<keyword evidence="4 7" id="KW-0812">Transmembrane</keyword>
<feature type="transmembrane region" description="Helical" evidence="7">
    <location>
        <begin position="294"/>
        <end position="320"/>
    </location>
</feature>
<feature type="transmembrane region" description="Helical" evidence="7">
    <location>
        <begin position="332"/>
        <end position="351"/>
    </location>
</feature>
<organism evidence="9 10">
    <name type="scientific">Pedosphaera parvula (strain Ellin514)</name>
    <dbReference type="NCBI Taxonomy" id="320771"/>
    <lineage>
        <taxon>Bacteria</taxon>
        <taxon>Pseudomonadati</taxon>
        <taxon>Verrucomicrobiota</taxon>
        <taxon>Pedosphaerae</taxon>
        <taxon>Pedosphaerales</taxon>
        <taxon>Pedosphaeraceae</taxon>
        <taxon>Pedosphaera</taxon>
    </lineage>
</organism>
<accession>B9XSF4</accession>
<feature type="transmembrane region" description="Helical" evidence="7">
    <location>
        <begin position="371"/>
        <end position="390"/>
    </location>
</feature>
<dbReference type="InterPro" id="IPR036259">
    <property type="entry name" value="MFS_trans_sf"/>
</dbReference>
<keyword evidence="5 7" id="KW-1133">Transmembrane helix</keyword>
<evidence type="ECO:0000256" key="6">
    <source>
        <dbReference type="ARBA" id="ARBA00023136"/>
    </source>
</evidence>
<comment type="caution">
    <text evidence="9">The sequence shown here is derived from an EMBL/GenBank/DDBJ whole genome shotgun (WGS) entry which is preliminary data.</text>
</comment>
<dbReference type="PANTHER" id="PTHR23522:SF4">
    <property type="entry name" value="NUCLEOSIDE PERMEASE NUPG-RELATED"/>
    <property type="match status" value="1"/>
</dbReference>
<feature type="transmembrane region" description="Helical" evidence="7">
    <location>
        <begin position="246"/>
        <end position="264"/>
    </location>
</feature>
<dbReference type="GO" id="GO:0015212">
    <property type="term" value="F:cytidine transmembrane transporter activity"/>
    <property type="evidence" value="ECO:0007669"/>
    <property type="project" value="TreeGrafter"/>
</dbReference>
<proteinExistence type="predicted"/>
<feature type="transmembrane region" description="Helical" evidence="7">
    <location>
        <begin position="95"/>
        <end position="114"/>
    </location>
</feature>
<dbReference type="InterPro" id="IPR020846">
    <property type="entry name" value="MFS_dom"/>
</dbReference>